<dbReference type="PATRIC" id="fig|284040.3.peg.2854"/>
<accession>A0A0M2GM31</accession>
<dbReference type="STRING" id="284040.UK15_24525"/>
<keyword evidence="3" id="KW-1185">Reference proteome</keyword>
<evidence type="ECO:0000256" key="1">
    <source>
        <dbReference type="SAM" id="MobiDB-lite"/>
    </source>
</evidence>
<name>A0A0M2GM31_9ACTN</name>
<dbReference type="EMBL" id="JYJH01000019">
    <property type="protein sequence ID" value="KJK36869.1"/>
    <property type="molecule type" value="Genomic_DNA"/>
</dbReference>
<dbReference type="AlphaFoldDB" id="A0A0M2GM31"/>
<dbReference type="RefSeq" id="WP_031140650.1">
    <property type="nucleotide sequence ID" value="NZ_JYJH01000019.1"/>
</dbReference>
<comment type="caution">
    <text evidence="2">The sequence shown here is derived from an EMBL/GenBank/DDBJ whole genome shotgun (WGS) entry which is preliminary data.</text>
</comment>
<feature type="compositionally biased region" description="Basic and acidic residues" evidence="1">
    <location>
        <begin position="39"/>
        <end position="55"/>
    </location>
</feature>
<sequence length="109" mass="12360">MSLTAEDHSVRFHEYHLDGAGRPLNMSRVRVRKYCEVEEREVRNDEIGGHPDQRRRTAGPATSHREGDRDQAFVPLESIDPIQIGEGYYLQPKEQAVVKTAGRKSSAQS</sequence>
<protein>
    <submittedName>
        <fullName evidence="2">Uncharacterized protein</fullName>
    </submittedName>
</protein>
<feature type="region of interest" description="Disordered" evidence="1">
    <location>
        <begin position="39"/>
        <end position="72"/>
    </location>
</feature>
<reference evidence="3" key="1">
    <citation type="submission" date="2015-02" db="EMBL/GenBank/DDBJ databases">
        <authorList>
            <person name="Ju K.-S."/>
            <person name="Doroghazi J.R."/>
            <person name="Metcalf W."/>
        </authorList>
    </citation>
    <scope>NUCLEOTIDE SEQUENCE [LARGE SCALE GENOMIC DNA]</scope>
    <source>
        <strain evidence="3">NRRL B-16380</strain>
    </source>
</reference>
<proteinExistence type="predicted"/>
<evidence type="ECO:0000313" key="3">
    <source>
        <dbReference type="Proteomes" id="UP000034786"/>
    </source>
</evidence>
<evidence type="ECO:0000313" key="2">
    <source>
        <dbReference type="EMBL" id="KJK36869.1"/>
    </source>
</evidence>
<gene>
    <name evidence="2" type="ORF">UK15_24525</name>
</gene>
<dbReference type="Proteomes" id="UP000034786">
    <property type="component" value="Unassembled WGS sequence"/>
</dbReference>
<organism evidence="2 3">
    <name type="scientific">Streptomyces variegatus</name>
    <dbReference type="NCBI Taxonomy" id="284040"/>
    <lineage>
        <taxon>Bacteria</taxon>
        <taxon>Bacillati</taxon>
        <taxon>Actinomycetota</taxon>
        <taxon>Actinomycetes</taxon>
        <taxon>Kitasatosporales</taxon>
        <taxon>Streptomycetaceae</taxon>
        <taxon>Streptomyces</taxon>
    </lineage>
</organism>